<dbReference type="RefSeq" id="XP_064074794.1">
    <property type="nucleotide sequence ID" value="XM_064218724.1"/>
</dbReference>
<dbReference type="PANTHER" id="PTHR24291">
    <property type="entry name" value="CYTOCHROME P450 FAMILY 4"/>
    <property type="match status" value="1"/>
</dbReference>
<keyword evidence="12 14" id="KW-0503">Monooxygenase</keyword>
<dbReference type="InterPro" id="IPR036396">
    <property type="entry name" value="Cyt_P450_sf"/>
</dbReference>
<dbReference type="PRINTS" id="PR00463">
    <property type="entry name" value="EP450I"/>
</dbReference>
<sequence length="446" mass="51300">MINDAFSLFKNKIYRINLIDLFKRIQIIGERTNESGGVAKFFFGPLLVHVVTSPDDASTVLSNCMEKMFVYSMIEPYIGCELLAAPFSLWKTNRRLINHAFKQNILDGYTDLFNKQAERLSVAMAAEINKEYDFRKIITRILLETSFHTTMGIRVNNNGVIIDNYAKAISRVLEILVVRFTRPWLMFDSIFYWTSLKKEQDQCLQQMGNLSDEYSVYITENRIKNSLDILIERTVTEENQILTDHQIRLIIDNILTAGFDTMSSQVLMILINIGSHPDVQKKIYEELISVMGDEDRPISKTDLGRLTFLDAVLKESIRLYPIAPVVARTSTTDVQLNNYILPANCHILVHIWAANRNKNFWGPDAEDFRPERWFDGSVPSQPVSHASFSLGRRNCIGKLYGLTFMKIIVARIVKKFTITADENKLELEFAIMLKPSRGHLIKIEPR</sequence>
<dbReference type="SUPFAM" id="SSF48264">
    <property type="entry name" value="Cytochrome P450"/>
    <property type="match status" value="1"/>
</dbReference>
<protein>
    <submittedName>
        <fullName evidence="16">Cytochrome P450 4C1-like</fullName>
    </submittedName>
</protein>
<evidence type="ECO:0000256" key="11">
    <source>
        <dbReference type="ARBA" id="ARBA00023004"/>
    </source>
</evidence>
<evidence type="ECO:0000313" key="15">
    <source>
        <dbReference type="Proteomes" id="UP001652626"/>
    </source>
</evidence>
<dbReference type="Proteomes" id="UP001652626">
    <property type="component" value="Chromosome 24"/>
</dbReference>
<keyword evidence="11 14" id="KW-0408">Iron</keyword>
<organism evidence="15 16">
    <name type="scientific">Vanessa tameamea</name>
    <name type="common">Kamehameha butterfly</name>
    <dbReference type="NCBI Taxonomy" id="334116"/>
    <lineage>
        <taxon>Eukaryota</taxon>
        <taxon>Metazoa</taxon>
        <taxon>Ecdysozoa</taxon>
        <taxon>Arthropoda</taxon>
        <taxon>Hexapoda</taxon>
        <taxon>Insecta</taxon>
        <taxon>Pterygota</taxon>
        <taxon>Neoptera</taxon>
        <taxon>Endopterygota</taxon>
        <taxon>Lepidoptera</taxon>
        <taxon>Glossata</taxon>
        <taxon>Ditrysia</taxon>
        <taxon>Papilionoidea</taxon>
        <taxon>Nymphalidae</taxon>
        <taxon>Nymphalinae</taxon>
        <taxon>Vanessa</taxon>
    </lineage>
</organism>
<keyword evidence="10 14" id="KW-0560">Oxidoreductase</keyword>
<dbReference type="PRINTS" id="PR00385">
    <property type="entry name" value="P450"/>
</dbReference>
<comment type="cofactor">
    <cofactor evidence="1">
        <name>heme</name>
        <dbReference type="ChEBI" id="CHEBI:30413"/>
    </cofactor>
</comment>
<comment type="subcellular location">
    <subcellularLocation>
        <location evidence="4">Endoplasmic reticulum membrane</location>
        <topology evidence="4">Peripheral membrane protein</topology>
    </subcellularLocation>
    <subcellularLocation>
        <location evidence="3">Microsome membrane</location>
        <topology evidence="3">Peripheral membrane protein</topology>
    </subcellularLocation>
</comment>
<evidence type="ECO:0000256" key="14">
    <source>
        <dbReference type="RuleBase" id="RU000461"/>
    </source>
</evidence>
<dbReference type="InterPro" id="IPR001128">
    <property type="entry name" value="Cyt_P450"/>
</dbReference>
<keyword evidence="9" id="KW-0492">Microsome</keyword>
<evidence type="ECO:0000313" key="16">
    <source>
        <dbReference type="RefSeq" id="XP_064074794.1"/>
    </source>
</evidence>
<keyword evidence="8" id="KW-0256">Endoplasmic reticulum</keyword>
<dbReference type="InterPro" id="IPR050196">
    <property type="entry name" value="Cytochrome_P450_Monoox"/>
</dbReference>
<dbReference type="InterPro" id="IPR017972">
    <property type="entry name" value="Cyt_P450_CS"/>
</dbReference>
<dbReference type="Gene3D" id="1.10.630.10">
    <property type="entry name" value="Cytochrome P450"/>
    <property type="match status" value="1"/>
</dbReference>
<dbReference type="Pfam" id="PF00067">
    <property type="entry name" value="p450"/>
    <property type="match status" value="1"/>
</dbReference>
<dbReference type="PROSITE" id="PS00086">
    <property type="entry name" value="CYTOCHROME_P450"/>
    <property type="match status" value="1"/>
</dbReference>
<evidence type="ECO:0000256" key="1">
    <source>
        <dbReference type="ARBA" id="ARBA00001971"/>
    </source>
</evidence>
<evidence type="ECO:0000256" key="9">
    <source>
        <dbReference type="ARBA" id="ARBA00022848"/>
    </source>
</evidence>
<evidence type="ECO:0000256" key="13">
    <source>
        <dbReference type="ARBA" id="ARBA00023136"/>
    </source>
</evidence>
<comment type="similarity">
    <text evidence="5 14">Belongs to the cytochrome P450 family.</text>
</comment>
<evidence type="ECO:0000256" key="12">
    <source>
        <dbReference type="ARBA" id="ARBA00023033"/>
    </source>
</evidence>
<accession>A0ABM4AU16</accession>
<name>A0ABM4AU16_VANTA</name>
<evidence type="ECO:0000256" key="3">
    <source>
        <dbReference type="ARBA" id="ARBA00004174"/>
    </source>
</evidence>
<dbReference type="GeneID" id="113402735"/>
<keyword evidence="7 14" id="KW-0479">Metal-binding</keyword>
<keyword evidence="13" id="KW-0472">Membrane</keyword>
<proteinExistence type="inferred from homology"/>
<evidence type="ECO:0000256" key="7">
    <source>
        <dbReference type="ARBA" id="ARBA00022723"/>
    </source>
</evidence>
<evidence type="ECO:0000256" key="10">
    <source>
        <dbReference type="ARBA" id="ARBA00023002"/>
    </source>
</evidence>
<evidence type="ECO:0000256" key="2">
    <source>
        <dbReference type="ARBA" id="ARBA00003690"/>
    </source>
</evidence>
<dbReference type="PANTHER" id="PTHR24291:SF189">
    <property type="entry name" value="CYTOCHROME P450 4C3-RELATED"/>
    <property type="match status" value="1"/>
</dbReference>
<evidence type="ECO:0000256" key="4">
    <source>
        <dbReference type="ARBA" id="ARBA00004406"/>
    </source>
</evidence>
<evidence type="ECO:0000256" key="6">
    <source>
        <dbReference type="ARBA" id="ARBA00022617"/>
    </source>
</evidence>
<evidence type="ECO:0000256" key="5">
    <source>
        <dbReference type="ARBA" id="ARBA00010617"/>
    </source>
</evidence>
<comment type="function">
    <text evidence="2">May be involved in the metabolism of insect hormones and in the breakdown of synthetic insecticides.</text>
</comment>
<dbReference type="InterPro" id="IPR002401">
    <property type="entry name" value="Cyt_P450_E_grp-I"/>
</dbReference>
<keyword evidence="15" id="KW-1185">Reference proteome</keyword>
<reference evidence="16" key="1">
    <citation type="submission" date="2025-08" db="UniProtKB">
        <authorList>
            <consortium name="RefSeq"/>
        </authorList>
    </citation>
    <scope>IDENTIFICATION</scope>
    <source>
        <tissue evidence="16">Whole body</tissue>
    </source>
</reference>
<gene>
    <name evidence="16" type="primary">LOC113402735</name>
</gene>
<evidence type="ECO:0000256" key="8">
    <source>
        <dbReference type="ARBA" id="ARBA00022824"/>
    </source>
</evidence>
<keyword evidence="6 14" id="KW-0349">Heme</keyword>